<keyword evidence="3 6" id="KW-1133">Transmembrane helix</keyword>
<evidence type="ECO:0000256" key="5">
    <source>
        <dbReference type="SAM" id="MobiDB-lite"/>
    </source>
</evidence>
<feature type="transmembrane region" description="Helical" evidence="6">
    <location>
        <begin position="6"/>
        <end position="24"/>
    </location>
</feature>
<name>A0A3B0MK33_9GAMM</name>
<dbReference type="Pfam" id="PF13980">
    <property type="entry name" value="UPF0370"/>
    <property type="match status" value="1"/>
</dbReference>
<keyword evidence="1" id="KW-1003">Cell membrane</keyword>
<keyword evidence="2 6" id="KW-0812">Transmembrane</keyword>
<evidence type="ECO:0000256" key="4">
    <source>
        <dbReference type="ARBA" id="ARBA00023136"/>
    </source>
</evidence>
<dbReference type="EMBL" id="UFQR01000001">
    <property type="protein sequence ID" value="SSW94756.1"/>
    <property type="molecule type" value="Genomic_DNA"/>
</dbReference>
<evidence type="ECO:0000256" key="1">
    <source>
        <dbReference type="ARBA" id="ARBA00022475"/>
    </source>
</evidence>
<gene>
    <name evidence="7" type="ORF">ARTV_0285</name>
</gene>
<sequence>MHWITDYWWIIIILLLIGIIWSAVKQMQKIDPKRFLDNNPKLFPHRDFNDKWDDEDDWPKQKKH</sequence>
<keyword evidence="4 6" id="KW-0472">Membrane</keyword>
<proteinExistence type="predicted"/>
<dbReference type="NCBIfam" id="NF010185">
    <property type="entry name" value="PRK13664.1"/>
    <property type="match status" value="1"/>
</dbReference>
<evidence type="ECO:0000256" key="6">
    <source>
        <dbReference type="SAM" id="Phobius"/>
    </source>
</evidence>
<feature type="region of interest" description="Disordered" evidence="5">
    <location>
        <begin position="35"/>
        <end position="64"/>
    </location>
</feature>
<organism evidence="7">
    <name type="scientific">Arsenophonus endosymbiont of Trialeurodes vaporariorum</name>
    <dbReference type="NCBI Taxonomy" id="235567"/>
    <lineage>
        <taxon>Bacteria</taxon>
        <taxon>Pseudomonadati</taxon>
        <taxon>Pseudomonadota</taxon>
        <taxon>Gammaproteobacteria</taxon>
        <taxon>Enterobacterales</taxon>
        <taxon>Morganellaceae</taxon>
        <taxon>Arsenophonus</taxon>
    </lineage>
</organism>
<reference evidence="7" key="1">
    <citation type="submission" date="2018-04" db="EMBL/GenBank/DDBJ databases">
        <authorList>
            <person name="Go L.Y."/>
            <person name="Mitchell J.A."/>
        </authorList>
    </citation>
    <scope>NUCLEOTIDE SEQUENCE</scope>
    <source>
        <strain evidence="7">ARTV</strain>
    </source>
</reference>
<dbReference type="AlphaFoldDB" id="A0A3B0MK33"/>
<dbReference type="InterPro" id="IPR020910">
    <property type="entry name" value="UPF0370"/>
</dbReference>
<evidence type="ECO:0000256" key="3">
    <source>
        <dbReference type="ARBA" id="ARBA00022989"/>
    </source>
</evidence>
<accession>A0A3B0MK33</accession>
<protein>
    <submittedName>
        <fullName evidence="7">Uncharacterized protein</fullName>
    </submittedName>
</protein>
<evidence type="ECO:0000256" key="2">
    <source>
        <dbReference type="ARBA" id="ARBA00022692"/>
    </source>
</evidence>
<evidence type="ECO:0000313" key="7">
    <source>
        <dbReference type="EMBL" id="SSW94756.1"/>
    </source>
</evidence>